<name>A0A1J1HPQ4_9DIPT</name>
<evidence type="ECO:0000313" key="1">
    <source>
        <dbReference type="EMBL" id="CRK88193.1"/>
    </source>
</evidence>
<dbReference type="EMBL" id="CVRI01000006">
    <property type="protein sequence ID" value="CRK88193.1"/>
    <property type="molecule type" value="Genomic_DNA"/>
</dbReference>
<evidence type="ECO:0000313" key="2">
    <source>
        <dbReference type="Proteomes" id="UP000183832"/>
    </source>
</evidence>
<protein>
    <submittedName>
        <fullName evidence="1">CLUMA_CG001974, isoform A</fullName>
    </submittedName>
</protein>
<keyword evidence="2" id="KW-1185">Reference proteome</keyword>
<accession>A0A1J1HPQ4</accession>
<reference evidence="1 2" key="1">
    <citation type="submission" date="2015-04" db="EMBL/GenBank/DDBJ databases">
        <authorList>
            <person name="Syromyatnikov M.Y."/>
            <person name="Popov V.N."/>
        </authorList>
    </citation>
    <scope>NUCLEOTIDE SEQUENCE [LARGE SCALE GENOMIC DNA]</scope>
</reference>
<proteinExistence type="predicted"/>
<dbReference type="Proteomes" id="UP000183832">
    <property type="component" value="Unassembled WGS sequence"/>
</dbReference>
<organism evidence="1 2">
    <name type="scientific">Clunio marinus</name>
    <dbReference type="NCBI Taxonomy" id="568069"/>
    <lineage>
        <taxon>Eukaryota</taxon>
        <taxon>Metazoa</taxon>
        <taxon>Ecdysozoa</taxon>
        <taxon>Arthropoda</taxon>
        <taxon>Hexapoda</taxon>
        <taxon>Insecta</taxon>
        <taxon>Pterygota</taxon>
        <taxon>Neoptera</taxon>
        <taxon>Endopterygota</taxon>
        <taxon>Diptera</taxon>
        <taxon>Nematocera</taxon>
        <taxon>Chironomoidea</taxon>
        <taxon>Chironomidae</taxon>
        <taxon>Clunio</taxon>
    </lineage>
</organism>
<gene>
    <name evidence="1" type="ORF">CLUMA_CG001974</name>
</gene>
<dbReference type="AlphaFoldDB" id="A0A1J1HPQ4"/>
<sequence length="62" mass="7091">MISTCEENEASNDKLMSKDGTRTVLQMEELTVFIPKLFIKNKNEKETFLGASFRHSQGEHNS</sequence>